<keyword evidence="2 7" id="KW-0812">Transmembrane</keyword>
<dbReference type="GeneID" id="20035501"/>
<feature type="domain" description="C2" evidence="8">
    <location>
        <begin position="1684"/>
        <end position="1814"/>
    </location>
</feature>
<dbReference type="PANTHER" id="PTHR12546:SF33">
    <property type="entry name" value="SPERM VESICLE FUSION PROTEIN FER-1"/>
    <property type="match status" value="1"/>
</dbReference>
<keyword evidence="5 7" id="KW-0472">Membrane</keyword>
<evidence type="ECO:0000259" key="8">
    <source>
        <dbReference type="PROSITE" id="PS50004"/>
    </source>
</evidence>
<dbReference type="VEuPathDB" id="PlasmoDB:C922_00227"/>
<dbReference type="OrthoDB" id="270970at2759"/>
<dbReference type="Proteomes" id="UP000030640">
    <property type="component" value="Unassembled WGS sequence"/>
</dbReference>
<evidence type="ECO:0000256" key="1">
    <source>
        <dbReference type="ARBA" id="ARBA00004167"/>
    </source>
</evidence>
<dbReference type="Gene3D" id="2.60.40.150">
    <property type="entry name" value="C2 domain"/>
    <property type="match status" value="4"/>
</dbReference>
<keyword evidence="10" id="KW-1185">Reference proteome</keyword>
<feature type="domain" description="C2" evidence="8">
    <location>
        <begin position="183"/>
        <end position="300"/>
    </location>
</feature>
<dbReference type="InterPro" id="IPR037725">
    <property type="entry name" value="C2F_Ferlin"/>
</dbReference>
<dbReference type="PROSITE" id="PS50004">
    <property type="entry name" value="C2"/>
    <property type="match status" value="5"/>
</dbReference>
<feature type="region of interest" description="Disordered" evidence="6">
    <location>
        <begin position="1200"/>
        <end position="1221"/>
    </location>
</feature>
<keyword evidence="4 7" id="KW-1133">Transmembrane helix</keyword>
<feature type="domain" description="C2" evidence="8">
    <location>
        <begin position="650"/>
        <end position="774"/>
    </location>
</feature>
<feature type="transmembrane region" description="Helical" evidence="7">
    <location>
        <begin position="1899"/>
        <end position="1919"/>
    </location>
</feature>
<feature type="domain" description="C2" evidence="8">
    <location>
        <begin position="1454"/>
        <end position="1577"/>
    </location>
</feature>
<dbReference type="SUPFAM" id="SSF49562">
    <property type="entry name" value="C2 domain (Calcium/lipid-binding domain, CaLB)"/>
    <property type="match status" value="5"/>
</dbReference>
<accession>W7AKK6</accession>
<dbReference type="InterPro" id="IPR037721">
    <property type="entry name" value="Ferlin"/>
</dbReference>
<evidence type="ECO:0000256" key="6">
    <source>
        <dbReference type="SAM" id="MobiDB-lite"/>
    </source>
</evidence>
<dbReference type="Pfam" id="PF00168">
    <property type="entry name" value="C2"/>
    <property type="match status" value="5"/>
</dbReference>
<dbReference type="CDD" id="cd00030">
    <property type="entry name" value="C2"/>
    <property type="match status" value="1"/>
</dbReference>
<dbReference type="GO" id="GO:0016020">
    <property type="term" value="C:membrane"/>
    <property type="evidence" value="ECO:0007669"/>
    <property type="project" value="UniProtKB-SubCell"/>
</dbReference>
<feature type="region of interest" description="Disordered" evidence="6">
    <location>
        <begin position="512"/>
        <end position="586"/>
    </location>
</feature>
<dbReference type="RefSeq" id="XP_008814066.1">
    <property type="nucleotide sequence ID" value="XM_008815844.1"/>
</dbReference>
<protein>
    <recommendedName>
        <fullName evidence="8">C2 domain-containing protein</fullName>
    </recommendedName>
</protein>
<sequence length="1921" mass="222340">MKTISVGFTIFEAQNLEVEDKALLDPLVIVRCCNEEYITKKKKNKYNAINWEESYIWDRLTLSEIEWNVAKIEFEVQSANNFWRNDVIGVISFELKLIKNKKNHQIYGTYPILYKNGTEIRGQLRLKVIVCDEKDYVTNSDIFNELSERNEKPTLYGGASGYYGTGYEDEEDKEIYTDLTKAVVEENQITVRDTHCRNYYLYVNIHKIEDIYIDIDRKKFRDLYVTCEFNGCHLKSSQGRNCVNYTFNECFKIPIATPILEDSIIIKIWDWNFLSNDELLAIGVLSFNQVKNQSLNPTWINLYGFHKKEMDFEKYTDQLVNSDFTLSMEGNFYLGRICISSYVERINNFENMNIAMTQSCLAFDDPLYIPVTLLCDVYFVTGVLAHNIYVQVSCGPFRKRTDYVRANEGDTLLRGNRNVKKAHQLIANGDNHHRGSNRGEANFSHLFNFDDLLNMDNFFSKVTEKQKIIEGGENTEFYFSPRKGKIKNLKFCVVRDEQQQWDVIINVFERGGHQGDAADEGDGADFRDGSSDSGGSGGPRGQSRLTDHQKYILSKRKVQSAGRNSRRHNRRRHSSREGTSQGVEKNEAYNTDRRIAYYRLPLKNVLLYNEKLSRCPIWIPLKNIPQNIHGENNCMYNIFQNGSILLNLEKAYDVQLGINRRKNLIPVNYELRCYIYACRNVVSHFNDSPNTFVHVSCSGKMKITSLVLSNSNPVFLQCLKMNVKILTDYSVGLPTIPLIVVTLYEFYNNTFYFIGRCFCNYDIYLGKNQMKCNFGDRGSKYNVVDQVKPRWIKLKGSKHVRAMYPNNLWQHRGNDKRLMQEYMYEKQKDLRKNSGQSTNNSGHDYLYPHNELHRGERVGDILLYFELVQEKDALKVPVYPMITEIKKCTLSFFCMSLENLILMQRKKQIQFASDKVTRTAITHPVILLSITSYASYGKKNNEIVIKYEKTLKSNTSIHLKNWRNSFDQQSFEMFCIENLSLDLPLDPIFDPILNIRVYNKKIKEKYFIGETNISLVPYLPWIKDLDQVLYYLQAHDDYSETIDLENIDSAFNLYKNKNAALVITAISLADCQHTLNLKEEVGQGEFADDDEEWKRLPLFRHEDARGGERSHEGTAGYGNSCVDLYGGTHATSCADRYGSTYANPYLDPYAGTYANPYPDPYAGTYANPYPDPYGGTYASPCADPYGGTYGNPYTDPYTAQYASTNGNSKMLPSGPAQKASPNEDVVKNLYKNNMQNPATYGMINYNGAINAQQFPSQGHPGRSYLGNGNGMDKMNHPFGRGYPYTQGERDIRTTYKIKYENEIYKLHDDGVPEVIKTSYCVKNYPYIKILTSKFILNVYIPPRFILYVEGDKINVGKYVKNVHRVSVDGVLESYLDDILIPSLPLRRKLNWSKESLYYRSANENKITKGGMHFACYEKFPFVEILGGQIKCFTKIRYQNLESENIPLSLKDVTSQNAFRNKFRGDKKIPVYLKIRVYVLRGIGIYGVNNSYMANPYLIFSLGERTSNLRNSFKKNNLNPDFRCLWESEAIFPEDEILTVSVYSAEDNYDKQVNDLYIGSTEINLFDRWTSKEWRGMMKRNKIPIEYRPLYSDALKARSQGGGTGRHNDRSYYSSTSMDSLYEKGNNWNGIFSFLDFFTYLVRPTSSYLWGERNYRNEESILDSHQEKKNNGILEMWVEIMDYEQSKKIPIHKMGTPKKTDIEIRIIIWRCTMLAMDENLSRTFDLIVTAELDCVNYKGTNSTIQSTDVHYSCKNGEAVFNWRVVYPRISHPLNTCFLQLAAYNNNNIGVSEFLGEVNLELSKYINKASQIVNKLELDAELKLRKKKGKDSDNNYNGYLQVTVQFLPQTKANVKPVGLGREEPNRNPYLRTPDSGRDWNNFLYSIGFNDIYKPFWGRLKIFFICLLLIWVFIMSFVYPSLLM</sequence>
<evidence type="ECO:0000313" key="10">
    <source>
        <dbReference type="Proteomes" id="UP000030640"/>
    </source>
</evidence>
<dbReference type="CDD" id="cd08374">
    <property type="entry name" value="C2F_Ferlin"/>
    <property type="match status" value="1"/>
</dbReference>
<dbReference type="GO" id="GO:0007009">
    <property type="term" value="P:plasma membrane organization"/>
    <property type="evidence" value="ECO:0007669"/>
    <property type="project" value="TreeGrafter"/>
</dbReference>
<dbReference type="EMBL" id="KI965460">
    <property type="protein sequence ID" value="EUD69364.1"/>
    <property type="molecule type" value="Genomic_DNA"/>
</dbReference>
<dbReference type="SMART" id="SM00239">
    <property type="entry name" value="C2"/>
    <property type="match status" value="4"/>
</dbReference>
<evidence type="ECO:0000313" key="9">
    <source>
        <dbReference type="EMBL" id="EUD69364.1"/>
    </source>
</evidence>
<keyword evidence="3" id="KW-0677">Repeat</keyword>
<name>W7AKK6_9APIC</name>
<gene>
    <name evidence="9" type="ORF">C922_00227</name>
</gene>
<comment type="subcellular location">
    <subcellularLocation>
        <location evidence="1">Membrane</location>
        <topology evidence="1">Single-pass membrane protein</topology>
    </subcellularLocation>
</comment>
<reference evidence="9 10" key="1">
    <citation type="submission" date="2013-02" db="EMBL/GenBank/DDBJ databases">
        <title>The Genome Sequence of Plasmodium inui San Antonio 1.</title>
        <authorList>
            <consortium name="The Broad Institute Genome Sequencing Platform"/>
            <consortium name="The Broad Institute Genome Sequencing Center for Infectious Disease"/>
            <person name="Neafsey D."/>
            <person name="Cheeseman I."/>
            <person name="Volkman S."/>
            <person name="Adams J."/>
            <person name="Walker B."/>
            <person name="Young S.K."/>
            <person name="Zeng Q."/>
            <person name="Gargeya S."/>
            <person name="Fitzgerald M."/>
            <person name="Haas B."/>
            <person name="Abouelleil A."/>
            <person name="Alvarado L."/>
            <person name="Arachchi H.M."/>
            <person name="Berlin A.M."/>
            <person name="Chapman S.B."/>
            <person name="Dewar J."/>
            <person name="Goldberg J."/>
            <person name="Griggs A."/>
            <person name="Gujja S."/>
            <person name="Hansen M."/>
            <person name="Howarth C."/>
            <person name="Imamovic A."/>
            <person name="Larimer J."/>
            <person name="McCowan C."/>
            <person name="Murphy C."/>
            <person name="Neiman D."/>
            <person name="Pearson M."/>
            <person name="Priest M."/>
            <person name="Roberts A."/>
            <person name="Saif S."/>
            <person name="Shea T."/>
            <person name="Sisk P."/>
            <person name="Sykes S."/>
            <person name="Wortman J."/>
            <person name="Nusbaum C."/>
            <person name="Birren B."/>
        </authorList>
    </citation>
    <scope>NUCLEOTIDE SEQUENCE [LARGE SCALE GENOMIC DNA]</scope>
    <source>
        <strain evidence="9 10">San Antonio 1</strain>
    </source>
</reference>
<evidence type="ECO:0000256" key="2">
    <source>
        <dbReference type="ARBA" id="ARBA00022692"/>
    </source>
</evidence>
<dbReference type="PANTHER" id="PTHR12546">
    <property type="entry name" value="FER-1-LIKE"/>
    <property type="match status" value="1"/>
</dbReference>
<evidence type="ECO:0000256" key="5">
    <source>
        <dbReference type="ARBA" id="ARBA00023136"/>
    </source>
</evidence>
<evidence type="ECO:0000256" key="3">
    <source>
        <dbReference type="ARBA" id="ARBA00022737"/>
    </source>
</evidence>
<proteinExistence type="predicted"/>
<dbReference type="InterPro" id="IPR000008">
    <property type="entry name" value="C2_dom"/>
</dbReference>
<evidence type="ECO:0000256" key="7">
    <source>
        <dbReference type="SAM" id="Phobius"/>
    </source>
</evidence>
<feature type="compositionally biased region" description="Polar residues" evidence="6">
    <location>
        <begin position="1200"/>
        <end position="1210"/>
    </location>
</feature>
<organism evidence="9 10">
    <name type="scientific">Plasmodium inui San Antonio 1</name>
    <dbReference type="NCBI Taxonomy" id="1237626"/>
    <lineage>
        <taxon>Eukaryota</taxon>
        <taxon>Sar</taxon>
        <taxon>Alveolata</taxon>
        <taxon>Apicomplexa</taxon>
        <taxon>Aconoidasida</taxon>
        <taxon>Haemosporida</taxon>
        <taxon>Plasmodiidae</taxon>
        <taxon>Plasmodium</taxon>
        <taxon>Plasmodium (Plasmodium)</taxon>
    </lineage>
</organism>
<feature type="compositionally biased region" description="Basic residues" evidence="6">
    <location>
        <begin position="553"/>
        <end position="574"/>
    </location>
</feature>
<evidence type="ECO:0000256" key="4">
    <source>
        <dbReference type="ARBA" id="ARBA00022989"/>
    </source>
</evidence>
<feature type="domain" description="C2" evidence="8">
    <location>
        <begin position="1"/>
        <end position="110"/>
    </location>
</feature>
<dbReference type="InterPro" id="IPR035892">
    <property type="entry name" value="C2_domain_sf"/>
</dbReference>